<keyword evidence="10" id="KW-1185">Reference proteome</keyword>
<dbReference type="InterPro" id="IPR038430">
    <property type="entry name" value="NDAH_ubi_oxred_su3_sf"/>
</dbReference>
<keyword evidence="5 8" id="KW-1133">Transmembrane helix</keyword>
<keyword evidence="7" id="KW-0874">Quinone</keyword>
<dbReference type="InterPro" id="IPR000440">
    <property type="entry name" value="NADH_UbQ/plastoQ_OxRdtase_su3"/>
</dbReference>
<accession>A0ABW2AEG6</accession>
<keyword evidence="6 8" id="KW-0472">Membrane</keyword>
<evidence type="ECO:0000256" key="7">
    <source>
        <dbReference type="RuleBase" id="RU003639"/>
    </source>
</evidence>
<organism evidence="9 10">
    <name type="scientific">Flexivirga alba</name>
    <dbReference type="NCBI Taxonomy" id="702742"/>
    <lineage>
        <taxon>Bacteria</taxon>
        <taxon>Bacillati</taxon>
        <taxon>Actinomycetota</taxon>
        <taxon>Actinomycetes</taxon>
        <taxon>Micrococcales</taxon>
        <taxon>Dermacoccaceae</taxon>
        <taxon>Flexivirga</taxon>
    </lineage>
</organism>
<feature type="transmembrane region" description="Helical" evidence="8">
    <location>
        <begin position="6"/>
        <end position="27"/>
    </location>
</feature>
<keyword evidence="7" id="KW-0520">NAD</keyword>
<keyword evidence="3" id="KW-0813">Transport</keyword>
<evidence type="ECO:0000313" key="10">
    <source>
        <dbReference type="Proteomes" id="UP001596298"/>
    </source>
</evidence>
<evidence type="ECO:0000256" key="5">
    <source>
        <dbReference type="ARBA" id="ARBA00022989"/>
    </source>
</evidence>
<dbReference type="RefSeq" id="WP_382400278.1">
    <property type="nucleotide sequence ID" value="NZ_JBHSWH010000001.1"/>
</dbReference>
<evidence type="ECO:0000313" key="9">
    <source>
        <dbReference type="EMBL" id="MFC6705283.1"/>
    </source>
</evidence>
<dbReference type="EC" id="7.1.1.-" evidence="7"/>
<dbReference type="Gene3D" id="1.20.58.1610">
    <property type="entry name" value="NADH:ubiquinone/plastoquinone oxidoreductase, chain 3"/>
    <property type="match status" value="1"/>
</dbReference>
<dbReference type="Pfam" id="PF00507">
    <property type="entry name" value="Oxidored_q4"/>
    <property type="match status" value="1"/>
</dbReference>
<reference evidence="10" key="1">
    <citation type="journal article" date="2019" name="Int. J. Syst. Evol. Microbiol.">
        <title>The Global Catalogue of Microorganisms (GCM) 10K type strain sequencing project: providing services to taxonomists for standard genome sequencing and annotation.</title>
        <authorList>
            <consortium name="The Broad Institute Genomics Platform"/>
            <consortium name="The Broad Institute Genome Sequencing Center for Infectious Disease"/>
            <person name="Wu L."/>
            <person name="Ma J."/>
        </authorList>
    </citation>
    <scope>NUCLEOTIDE SEQUENCE [LARGE SCALE GENOMIC DNA]</scope>
    <source>
        <strain evidence="10">CCUG 58127</strain>
    </source>
</reference>
<evidence type="ECO:0000256" key="2">
    <source>
        <dbReference type="ARBA" id="ARBA00008472"/>
    </source>
</evidence>
<evidence type="ECO:0000256" key="6">
    <source>
        <dbReference type="ARBA" id="ARBA00023136"/>
    </source>
</evidence>
<feature type="transmembrane region" description="Helical" evidence="8">
    <location>
        <begin position="92"/>
        <end position="112"/>
    </location>
</feature>
<sequence length="136" mass="14534">MSSGVTGYLVLLGVGVAGAVLFVAAMASRRLLAPSAPSLAKLTTYESGVDPASGGWAQTHFRYITYAFLYVVFAVDAVYLFPWALVLRDHDLGVASLVEMAIFIAVVLVGLLHAARRGMLTWSDSAADREDQTSDH</sequence>
<keyword evidence="4 7" id="KW-0812">Transmembrane</keyword>
<comment type="function">
    <text evidence="7">NDH-1 shuttles electrons from NADH, via FMN and iron-sulfur (Fe-S) centers, to quinones in the respiratory chain.</text>
</comment>
<evidence type="ECO:0000256" key="8">
    <source>
        <dbReference type="SAM" id="Phobius"/>
    </source>
</evidence>
<dbReference type="PANTHER" id="PTHR11058:SF9">
    <property type="entry name" value="NADH-UBIQUINONE OXIDOREDUCTASE CHAIN 3"/>
    <property type="match status" value="1"/>
</dbReference>
<dbReference type="PANTHER" id="PTHR11058">
    <property type="entry name" value="NADH-UBIQUINONE OXIDOREDUCTASE CHAIN 3"/>
    <property type="match status" value="1"/>
</dbReference>
<comment type="subcellular location">
    <subcellularLocation>
        <location evidence="7">Cell membrane</location>
        <topology evidence="7">Multi-pass membrane protein</topology>
    </subcellularLocation>
    <subcellularLocation>
        <location evidence="1">Membrane</location>
    </subcellularLocation>
</comment>
<comment type="similarity">
    <text evidence="2 7">Belongs to the complex I subunit 3 family.</text>
</comment>
<proteinExistence type="inferred from homology"/>
<comment type="caution">
    <text evidence="9">The sequence shown here is derived from an EMBL/GenBank/DDBJ whole genome shotgun (WGS) entry which is preliminary data.</text>
</comment>
<evidence type="ECO:0000256" key="3">
    <source>
        <dbReference type="ARBA" id="ARBA00022448"/>
    </source>
</evidence>
<comment type="catalytic activity">
    <reaction evidence="7">
        <text>a quinone + NADH + 5 H(+)(in) = a quinol + NAD(+) + 4 H(+)(out)</text>
        <dbReference type="Rhea" id="RHEA:57888"/>
        <dbReference type="ChEBI" id="CHEBI:15378"/>
        <dbReference type="ChEBI" id="CHEBI:24646"/>
        <dbReference type="ChEBI" id="CHEBI:57540"/>
        <dbReference type="ChEBI" id="CHEBI:57945"/>
        <dbReference type="ChEBI" id="CHEBI:132124"/>
    </reaction>
</comment>
<dbReference type="Proteomes" id="UP001596298">
    <property type="component" value="Unassembled WGS sequence"/>
</dbReference>
<evidence type="ECO:0000256" key="4">
    <source>
        <dbReference type="ARBA" id="ARBA00022692"/>
    </source>
</evidence>
<name>A0ABW2AEG6_9MICO</name>
<evidence type="ECO:0000256" key="1">
    <source>
        <dbReference type="ARBA" id="ARBA00004370"/>
    </source>
</evidence>
<gene>
    <name evidence="9" type="ORF">ACFQDH_08385</name>
</gene>
<feature type="transmembrane region" description="Helical" evidence="8">
    <location>
        <begin position="63"/>
        <end position="86"/>
    </location>
</feature>
<protein>
    <recommendedName>
        <fullName evidence="7">NADH-quinone oxidoreductase subunit</fullName>
        <ecNumber evidence="7">7.1.1.-</ecNumber>
    </recommendedName>
</protein>
<dbReference type="EMBL" id="JBHSWH010000001">
    <property type="protein sequence ID" value="MFC6705283.1"/>
    <property type="molecule type" value="Genomic_DNA"/>
</dbReference>